<dbReference type="EMBL" id="JABFED010000009">
    <property type="protein sequence ID" value="MBA1838333.1"/>
    <property type="molecule type" value="Genomic_DNA"/>
</dbReference>
<dbReference type="Proteomes" id="UP000577408">
    <property type="component" value="Unassembled WGS sequence"/>
</dbReference>
<dbReference type="RefSeq" id="WP_181193019.1">
    <property type="nucleotide sequence ID" value="NZ_JABFED010000009.1"/>
</dbReference>
<evidence type="ECO:0000313" key="1">
    <source>
        <dbReference type="EMBL" id="MBA1838333.1"/>
    </source>
</evidence>
<proteinExistence type="predicted"/>
<name>A0A7V8UVW6_9CORY</name>
<comment type="caution">
    <text evidence="1">The sequence shown here is derived from an EMBL/GenBank/DDBJ whole genome shotgun (WGS) entry which is preliminary data.</text>
</comment>
<sequence length="253" mass="29206">MRKQRTVAFCLRWHNPVPTPPTKGDNLGEILSDAVMQVMTPSLEYYDKIALAHVSKHADDSTGHLIDRHGTFRRGCIGMIHYIPEEAYERPWWREPEYPLKGCINRLVDAGWIKRLDGEEFDGALMLNVSRLVRLMDIAETEMAQNQHILSCEYLPDGTMIDPPCEDFRDPDFLPFIRWADAQFPGDFAYTLADDVTDATARLLDGHLSVERDHGWQETDPTRWKRAILDWKDHHLDDGGFAIPEQWKVTDDC</sequence>
<dbReference type="AlphaFoldDB" id="A0A7V8UVW6"/>
<reference evidence="1 2" key="1">
    <citation type="submission" date="2020-05" db="EMBL/GenBank/DDBJ databases">
        <title>Descriptions of Corynebacterium xxxx sp. nov., Corynebacterium yyyy sp. nov. and Corynebacterium zzzz sp. nov.</title>
        <authorList>
            <person name="Zhang G."/>
        </authorList>
    </citation>
    <scope>NUCLEOTIDE SEQUENCE [LARGE SCALE GENOMIC DNA]</scope>
    <source>
        <strain evidence="2">zg-913</strain>
    </source>
</reference>
<accession>A0A7V8UVW6</accession>
<keyword evidence="2" id="KW-1185">Reference proteome</keyword>
<organism evidence="1 2">
    <name type="scientific">Corynebacterium wankanglinii</name>
    <dbReference type="NCBI Taxonomy" id="2735136"/>
    <lineage>
        <taxon>Bacteria</taxon>
        <taxon>Bacillati</taxon>
        <taxon>Actinomycetota</taxon>
        <taxon>Actinomycetes</taxon>
        <taxon>Mycobacteriales</taxon>
        <taxon>Corynebacteriaceae</taxon>
        <taxon>Corynebacterium</taxon>
    </lineage>
</organism>
<protein>
    <submittedName>
        <fullName evidence="1">Uncharacterized protein</fullName>
    </submittedName>
</protein>
<gene>
    <name evidence="1" type="ORF">HMA55_10640</name>
</gene>
<evidence type="ECO:0000313" key="2">
    <source>
        <dbReference type="Proteomes" id="UP000577408"/>
    </source>
</evidence>